<reference evidence="2" key="1">
    <citation type="journal article" date="2018" name="Nat. Microbiol.">
        <title>Leveraging single-cell genomics to expand the fungal tree of life.</title>
        <authorList>
            <person name="Ahrendt S.R."/>
            <person name="Quandt C.A."/>
            <person name="Ciobanu D."/>
            <person name="Clum A."/>
            <person name="Salamov A."/>
            <person name="Andreopoulos B."/>
            <person name="Cheng J.F."/>
            <person name="Woyke T."/>
            <person name="Pelin A."/>
            <person name="Henrissat B."/>
            <person name="Reynolds N.K."/>
            <person name="Benny G.L."/>
            <person name="Smith M.E."/>
            <person name="James T.Y."/>
            <person name="Grigoriev I.V."/>
        </authorList>
    </citation>
    <scope>NUCLEOTIDE SEQUENCE [LARGE SCALE GENOMIC DNA]</scope>
    <source>
        <strain evidence="2">CSF55</strain>
    </source>
</reference>
<name>A0A4P9YM34_ROZAC</name>
<dbReference type="Proteomes" id="UP000281549">
    <property type="component" value="Unassembled WGS sequence"/>
</dbReference>
<sequence>NQTAPCPLNLDLRNLLGSSADKNFKSLFIHQFSGETLGFSLDPKYRKFFAQIIASFKPSFKDLCLELLKKST</sequence>
<gene>
    <name evidence="1" type="ORF">ROZALSC1DRAFT_27811</name>
</gene>
<evidence type="ECO:0000313" key="1">
    <source>
        <dbReference type="EMBL" id="RKP20736.1"/>
    </source>
</evidence>
<organism evidence="1 2">
    <name type="scientific">Rozella allomycis (strain CSF55)</name>
    <dbReference type="NCBI Taxonomy" id="988480"/>
    <lineage>
        <taxon>Eukaryota</taxon>
        <taxon>Fungi</taxon>
        <taxon>Fungi incertae sedis</taxon>
        <taxon>Cryptomycota</taxon>
        <taxon>Cryptomycota incertae sedis</taxon>
        <taxon>Rozella</taxon>
    </lineage>
</organism>
<proteinExistence type="predicted"/>
<protein>
    <submittedName>
        <fullName evidence="1">Uncharacterized protein</fullName>
    </submittedName>
</protein>
<dbReference type="EMBL" id="ML005027">
    <property type="protein sequence ID" value="RKP20736.1"/>
    <property type="molecule type" value="Genomic_DNA"/>
</dbReference>
<accession>A0A4P9YM34</accession>
<evidence type="ECO:0000313" key="2">
    <source>
        <dbReference type="Proteomes" id="UP000281549"/>
    </source>
</evidence>
<dbReference type="AlphaFoldDB" id="A0A4P9YM34"/>
<feature type="non-terminal residue" evidence="1">
    <location>
        <position position="1"/>
    </location>
</feature>